<gene>
    <name evidence="1" type="ORF">ACFQRG_15135</name>
</gene>
<comment type="caution">
    <text evidence="1">The sequence shown here is derived from an EMBL/GenBank/DDBJ whole genome shotgun (WGS) entry which is preliminary data.</text>
</comment>
<dbReference type="SUPFAM" id="SSF57938">
    <property type="entry name" value="DnaJ/Hsp40 cysteine-rich domain"/>
    <property type="match status" value="1"/>
</dbReference>
<dbReference type="RefSeq" id="WP_380967498.1">
    <property type="nucleotide sequence ID" value="NZ_JBHTCO010000020.1"/>
</dbReference>
<reference evidence="2" key="1">
    <citation type="journal article" date="2019" name="Int. J. Syst. Evol. Microbiol.">
        <title>The Global Catalogue of Microorganisms (GCM) 10K type strain sequencing project: providing services to taxonomists for standard genome sequencing and annotation.</title>
        <authorList>
            <consortium name="The Broad Institute Genomics Platform"/>
            <consortium name="The Broad Institute Genome Sequencing Center for Infectious Disease"/>
            <person name="Wu L."/>
            <person name="Ma J."/>
        </authorList>
    </citation>
    <scope>NUCLEOTIDE SEQUENCE [LARGE SCALE GENOMIC DNA]</scope>
    <source>
        <strain evidence="2">CGMCC 1.16305</strain>
    </source>
</reference>
<name>A0ABW2PYR1_9BACL</name>
<protein>
    <submittedName>
        <fullName evidence="1">YuiA family protein</fullName>
    </submittedName>
</protein>
<keyword evidence="2" id="KW-1185">Reference proteome</keyword>
<organism evidence="1 2">
    <name type="scientific">Scopulibacillus cellulosilyticus</name>
    <dbReference type="NCBI Taxonomy" id="2665665"/>
    <lineage>
        <taxon>Bacteria</taxon>
        <taxon>Bacillati</taxon>
        <taxon>Bacillota</taxon>
        <taxon>Bacilli</taxon>
        <taxon>Bacillales</taxon>
        <taxon>Sporolactobacillaceae</taxon>
        <taxon>Scopulibacillus</taxon>
    </lineage>
</organism>
<evidence type="ECO:0000313" key="2">
    <source>
        <dbReference type="Proteomes" id="UP001596505"/>
    </source>
</evidence>
<dbReference type="Gene3D" id="6.20.20.10">
    <property type="match status" value="1"/>
</dbReference>
<evidence type="ECO:0000313" key="1">
    <source>
        <dbReference type="EMBL" id="MFC7394289.1"/>
    </source>
</evidence>
<sequence>MKKTEEKNNCPYCKGKGYFQLLLGGSETCDHCSGTGKA</sequence>
<proteinExistence type="predicted"/>
<dbReference type="InterPro" id="IPR035272">
    <property type="entry name" value="DUF5351"/>
</dbReference>
<dbReference type="Proteomes" id="UP001596505">
    <property type="component" value="Unassembled WGS sequence"/>
</dbReference>
<dbReference type="Pfam" id="PF17302">
    <property type="entry name" value="DUF5351"/>
    <property type="match status" value="1"/>
</dbReference>
<dbReference type="EMBL" id="JBHTCO010000020">
    <property type="protein sequence ID" value="MFC7394289.1"/>
    <property type="molecule type" value="Genomic_DNA"/>
</dbReference>
<accession>A0ABW2PYR1</accession>
<dbReference type="InterPro" id="IPR036410">
    <property type="entry name" value="HSP_DnaJ_Cys-rich_dom_sf"/>
</dbReference>